<evidence type="ECO:0000313" key="2">
    <source>
        <dbReference type="Proteomes" id="UP000094784"/>
    </source>
</evidence>
<reference evidence="1 2" key="1">
    <citation type="submission" date="2016-09" db="EMBL/GenBank/DDBJ databases">
        <title>Draft genome sequence of the soil isolate, Lysinibacillus fusiformis M5, a potential hypoxanthine producer.</title>
        <authorList>
            <person name="Gallegos-Monterrosa R."/>
            <person name="Maroti G."/>
            <person name="Balint B."/>
            <person name="Kovacs A.T."/>
        </authorList>
    </citation>
    <scope>NUCLEOTIDE SEQUENCE [LARGE SCALE GENOMIC DNA]</scope>
    <source>
        <strain evidence="1 2">M5</strain>
    </source>
</reference>
<dbReference type="GO" id="GO:0005975">
    <property type="term" value="P:carbohydrate metabolic process"/>
    <property type="evidence" value="ECO:0007669"/>
    <property type="project" value="InterPro"/>
</dbReference>
<dbReference type="InterPro" id="IPR005501">
    <property type="entry name" value="LamB/YcsF/PxpA-like"/>
</dbReference>
<gene>
    <name evidence="1" type="ORF">BG258_07445</name>
</gene>
<comment type="caution">
    <text evidence="1">The sequence shown here is derived from an EMBL/GenBank/DDBJ whole genome shotgun (WGS) entry which is preliminary data.</text>
</comment>
<protein>
    <submittedName>
        <fullName evidence="1">Lactam utilization protein LamB</fullName>
    </submittedName>
</protein>
<dbReference type="Gene3D" id="3.20.20.370">
    <property type="entry name" value="Glycoside hydrolase/deacetylase"/>
    <property type="match status" value="1"/>
</dbReference>
<dbReference type="RefSeq" id="WP_069480796.1">
    <property type="nucleotide sequence ID" value="NZ_KV766182.1"/>
</dbReference>
<dbReference type="SUPFAM" id="SSF88713">
    <property type="entry name" value="Glycoside hydrolase/deacetylase"/>
    <property type="match status" value="1"/>
</dbReference>
<name>A0A1E4R5J5_9BACI</name>
<evidence type="ECO:0000313" key="1">
    <source>
        <dbReference type="EMBL" id="ODV55745.1"/>
    </source>
</evidence>
<dbReference type="CDD" id="cd10787">
    <property type="entry name" value="LamB_YcsF_like"/>
    <property type="match status" value="1"/>
</dbReference>
<dbReference type="PANTHER" id="PTHR30292">
    <property type="entry name" value="UNCHARACTERIZED PROTEIN YBGL-RELATED"/>
    <property type="match status" value="1"/>
</dbReference>
<proteinExistence type="predicted"/>
<accession>A0A1E4R5J5</accession>
<dbReference type="AlphaFoldDB" id="A0A1E4R5J5"/>
<dbReference type="NCBIfam" id="NF003814">
    <property type="entry name" value="PRK05406.1-3"/>
    <property type="match status" value="1"/>
</dbReference>
<dbReference type="PANTHER" id="PTHR30292:SF0">
    <property type="entry name" value="5-OXOPROLINASE SUBUNIT A"/>
    <property type="match status" value="1"/>
</dbReference>
<dbReference type="NCBIfam" id="NF003816">
    <property type="entry name" value="PRK05406.1-5"/>
    <property type="match status" value="1"/>
</dbReference>
<sequence length="247" mass="27562">MIRMDINCDLGESYEAFLTGRDEEILDYVTSINIACGYHAGDHSIMHQTVRHAIGKNVHIGAHPGYPDREGFGRRDMAFSPAEIYDMIVYQVGALQAYVHIEKGTLHHVKPHGALYNQSANDREKASAIVLAVYDLDPQLILYCLAGSQMAEIARGKGLQVYEEVFSDRRYHSDGTLVSRQEPNALIQTDEEMLEHVKGILMTNEVLSVQSQKIKIAAHTLCIHGDGPHALDFAKKIAALRKQLPQQ</sequence>
<dbReference type="EMBL" id="MECQ01000001">
    <property type="protein sequence ID" value="ODV55745.1"/>
    <property type="molecule type" value="Genomic_DNA"/>
</dbReference>
<dbReference type="Proteomes" id="UP000094784">
    <property type="component" value="Unassembled WGS sequence"/>
</dbReference>
<dbReference type="Pfam" id="PF03746">
    <property type="entry name" value="LamB_YcsF"/>
    <property type="match status" value="1"/>
</dbReference>
<organism evidence="1 2">
    <name type="scientific">Lysinibacillus fusiformis</name>
    <dbReference type="NCBI Taxonomy" id="28031"/>
    <lineage>
        <taxon>Bacteria</taxon>
        <taxon>Bacillati</taxon>
        <taxon>Bacillota</taxon>
        <taxon>Bacilli</taxon>
        <taxon>Bacillales</taxon>
        <taxon>Bacillaceae</taxon>
        <taxon>Lysinibacillus</taxon>
    </lineage>
</organism>
<dbReference type="InterPro" id="IPR011330">
    <property type="entry name" value="Glyco_hydro/deAcase_b/a-brl"/>
</dbReference>